<protein>
    <submittedName>
        <fullName evidence="3">Uncharacterized protein</fullName>
    </submittedName>
</protein>
<evidence type="ECO:0000313" key="3">
    <source>
        <dbReference type="EMBL" id="KAG6374862.1"/>
    </source>
</evidence>
<keyword evidence="2" id="KW-0472">Membrane</keyword>
<gene>
    <name evidence="3" type="ORF">JVT61DRAFT_3589</name>
</gene>
<evidence type="ECO:0000256" key="2">
    <source>
        <dbReference type="SAM" id="Phobius"/>
    </source>
</evidence>
<reference evidence="3" key="1">
    <citation type="submission" date="2021-03" db="EMBL/GenBank/DDBJ databases">
        <title>Evolutionary innovations through gain and loss of genes in the ectomycorrhizal Boletales.</title>
        <authorList>
            <person name="Wu G."/>
            <person name="Miyauchi S."/>
            <person name="Morin E."/>
            <person name="Yang Z.-L."/>
            <person name="Xu J."/>
            <person name="Martin F.M."/>
        </authorList>
    </citation>
    <scope>NUCLEOTIDE SEQUENCE</scope>
    <source>
        <strain evidence="3">BR01</strain>
    </source>
</reference>
<dbReference type="EMBL" id="JAGFBS010000016">
    <property type="protein sequence ID" value="KAG6374862.1"/>
    <property type="molecule type" value="Genomic_DNA"/>
</dbReference>
<dbReference type="Proteomes" id="UP000683000">
    <property type="component" value="Unassembled WGS sequence"/>
</dbReference>
<evidence type="ECO:0000313" key="4">
    <source>
        <dbReference type="Proteomes" id="UP000683000"/>
    </source>
</evidence>
<name>A0A8I2YN73_9AGAM</name>
<accession>A0A8I2YN73</accession>
<dbReference type="OrthoDB" id="2691848at2759"/>
<evidence type="ECO:0000256" key="1">
    <source>
        <dbReference type="SAM" id="MobiDB-lite"/>
    </source>
</evidence>
<dbReference type="AlphaFoldDB" id="A0A8I2YN73"/>
<feature type="compositionally biased region" description="Basic and acidic residues" evidence="1">
    <location>
        <begin position="92"/>
        <end position="101"/>
    </location>
</feature>
<keyword evidence="4" id="KW-1185">Reference proteome</keyword>
<comment type="caution">
    <text evidence="3">The sequence shown here is derived from an EMBL/GenBank/DDBJ whole genome shotgun (WGS) entry which is preliminary data.</text>
</comment>
<feature type="transmembrane region" description="Helical" evidence="2">
    <location>
        <begin position="26"/>
        <end position="45"/>
    </location>
</feature>
<keyword evidence="2" id="KW-1133">Transmembrane helix</keyword>
<organism evidence="3 4">
    <name type="scientific">Boletus reticuloceps</name>
    <dbReference type="NCBI Taxonomy" id="495285"/>
    <lineage>
        <taxon>Eukaryota</taxon>
        <taxon>Fungi</taxon>
        <taxon>Dikarya</taxon>
        <taxon>Basidiomycota</taxon>
        <taxon>Agaricomycotina</taxon>
        <taxon>Agaricomycetes</taxon>
        <taxon>Agaricomycetidae</taxon>
        <taxon>Boletales</taxon>
        <taxon>Boletineae</taxon>
        <taxon>Boletaceae</taxon>
        <taxon>Boletoideae</taxon>
        <taxon>Boletus</taxon>
    </lineage>
</organism>
<keyword evidence="2" id="KW-0812">Transmembrane</keyword>
<feature type="region of interest" description="Disordered" evidence="1">
    <location>
        <begin position="87"/>
        <end position="118"/>
    </location>
</feature>
<proteinExistence type="predicted"/>
<sequence length="191" mass="20557">MAGALLGTAYVPGRISETEPASIPNLAVASAGFALLAALIVLAHFRPSKGVQFTLVNVAAAVYGSELPEKFVQMKAEQAADGYGGIDEEAVGGDRETDHALGKGKSHHDKGNAPDDQQGMLTDRRIFMRRRADGSPSDTTKLLASLRVFHHQLSVKDNHTGTDQEYHLGIYSNHSVRYETCIPRSLDISLS</sequence>